<evidence type="ECO:0000256" key="1">
    <source>
        <dbReference type="ARBA" id="ARBA00009437"/>
    </source>
</evidence>
<dbReference type="InterPro" id="IPR036390">
    <property type="entry name" value="WH_DNA-bd_sf"/>
</dbReference>
<dbReference type="RefSeq" id="WP_354445250.1">
    <property type="nucleotide sequence ID" value="NZ_JBEPSH010000006.1"/>
</dbReference>
<evidence type="ECO:0000313" key="6">
    <source>
        <dbReference type="EMBL" id="MET4578208.1"/>
    </source>
</evidence>
<evidence type="ECO:0000256" key="4">
    <source>
        <dbReference type="ARBA" id="ARBA00023163"/>
    </source>
</evidence>
<dbReference type="Pfam" id="PF00126">
    <property type="entry name" value="HTH_1"/>
    <property type="match status" value="1"/>
</dbReference>
<keyword evidence="7" id="KW-1185">Reference proteome</keyword>
<dbReference type="InterPro" id="IPR000847">
    <property type="entry name" value="LysR_HTH_N"/>
</dbReference>
<dbReference type="InterPro" id="IPR036388">
    <property type="entry name" value="WH-like_DNA-bd_sf"/>
</dbReference>
<dbReference type="InterPro" id="IPR005119">
    <property type="entry name" value="LysR_subst-bd"/>
</dbReference>
<dbReference type="Gene3D" id="3.40.190.290">
    <property type="match status" value="1"/>
</dbReference>
<comment type="caution">
    <text evidence="6">The sequence shown here is derived from an EMBL/GenBank/DDBJ whole genome shotgun (WGS) entry which is preliminary data.</text>
</comment>
<reference evidence="6 7" key="1">
    <citation type="submission" date="2024-06" db="EMBL/GenBank/DDBJ databases">
        <title>Sorghum-associated microbial communities from plants grown in Nebraska, USA.</title>
        <authorList>
            <person name="Schachtman D."/>
        </authorList>
    </citation>
    <scope>NUCLEOTIDE SEQUENCE [LARGE SCALE GENOMIC DNA]</scope>
    <source>
        <strain evidence="6 7">2709</strain>
    </source>
</reference>
<name>A0ABV2QBB7_9BURK</name>
<keyword evidence="3 6" id="KW-0238">DNA-binding</keyword>
<comment type="similarity">
    <text evidence="1">Belongs to the LysR transcriptional regulatory family.</text>
</comment>
<evidence type="ECO:0000313" key="7">
    <source>
        <dbReference type="Proteomes" id="UP001549320"/>
    </source>
</evidence>
<dbReference type="CDD" id="cd08415">
    <property type="entry name" value="PBP2_LysR_opines_like"/>
    <property type="match status" value="1"/>
</dbReference>
<dbReference type="SUPFAM" id="SSF53850">
    <property type="entry name" value="Periplasmic binding protein-like II"/>
    <property type="match status" value="1"/>
</dbReference>
<dbReference type="Proteomes" id="UP001549320">
    <property type="component" value="Unassembled WGS sequence"/>
</dbReference>
<dbReference type="PRINTS" id="PR00039">
    <property type="entry name" value="HTHLYSR"/>
</dbReference>
<dbReference type="Gene3D" id="1.10.10.10">
    <property type="entry name" value="Winged helix-like DNA-binding domain superfamily/Winged helix DNA-binding domain"/>
    <property type="match status" value="1"/>
</dbReference>
<feature type="domain" description="HTH lysR-type" evidence="5">
    <location>
        <begin position="6"/>
        <end position="63"/>
    </location>
</feature>
<dbReference type="InterPro" id="IPR037424">
    <property type="entry name" value="NocR_PBP2"/>
</dbReference>
<sequence length="310" mass="33622">MTTRRMSLKHIEAFRAVMQTGSMTEAARRLHTSQPQVSRLVSQLEAIVGFALFDRIGTRLLPSIDGKRFFQDVEKAFAGLQGLESAASNIRTFGGDRLAVAAMPRIAGGIVSKAVARFKRDYPDTLVTIHSGAASTVNTWISSGLCELGLAVLYDEDPPGIDVAVLLSMDCVCILPKQHRLAHKKQIHAADLDGEAFVSFPLGSGPRERIDRILVASGIKPKTALESDLGASVCSLVADGMGVSVINPLAALEEQRYLDIEVRPFKPAVTVRLGMMQAPGAPHSRLMTAFTEHVREVLDSQLAHIAPYRR</sequence>
<protein>
    <submittedName>
        <fullName evidence="6">DNA-binding transcriptional LysR family regulator</fullName>
    </submittedName>
</protein>
<evidence type="ECO:0000259" key="5">
    <source>
        <dbReference type="PROSITE" id="PS50931"/>
    </source>
</evidence>
<keyword evidence="4" id="KW-0804">Transcription</keyword>
<keyword evidence="2" id="KW-0805">Transcription regulation</keyword>
<dbReference type="EMBL" id="JBEPSH010000006">
    <property type="protein sequence ID" value="MET4578208.1"/>
    <property type="molecule type" value="Genomic_DNA"/>
</dbReference>
<dbReference type="PANTHER" id="PTHR30427:SF1">
    <property type="entry name" value="TRANSCRIPTIONAL ACTIVATOR PROTEIN LYSR"/>
    <property type="match status" value="1"/>
</dbReference>
<dbReference type="SUPFAM" id="SSF46785">
    <property type="entry name" value="Winged helix' DNA-binding domain"/>
    <property type="match status" value="1"/>
</dbReference>
<dbReference type="GO" id="GO:0003677">
    <property type="term" value="F:DNA binding"/>
    <property type="evidence" value="ECO:0007669"/>
    <property type="project" value="UniProtKB-KW"/>
</dbReference>
<dbReference type="PROSITE" id="PS50931">
    <property type="entry name" value="HTH_LYSR"/>
    <property type="match status" value="1"/>
</dbReference>
<dbReference type="Pfam" id="PF03466">
    <property type="entry name" value="LysR_substrate"/>
    <property type="match status" value="1"/>
</dbReference>
<dbReference type="PANTHER" id="PTHR30427">
    <property type="entry name" value="TRANSCRIPTIONAL ACTIVATOR PROTEIN LYSR"/>
    <property type="match status" value="1"/>
</dbReference>
<proteinExistence type="inferred from homology"/>
<gene>
    <name evidence="6" type="ORF">ABIE13_003324</name>
</gene>
<evidence type="ECO:0000256" key="3">
    <source>
        <dbReference type="ARBA" id="ARBA00023125"/>
    </source>
</evidence>
<organism evidence="6 7">
    <name type="scientific">Ottowia thiooxydans</name>
    <dbReference type="NCBI Taxonomy" id="219182"/>
    <lineage>
        <taxon>Bacteria</taxon>
        <taxon>Pseudomonadati</taxon>
        <taxon>Pseudomonadota</taxon>
        <taxon>Betaproteobacteria</taxon>
        <taxon>Burkholderiales</taxon>
        <taxon>Comamonadaceae</taxon>
        <taxon>Ottowia</taxon>
    </lineage>
</organism>
<accession>A0ABV2QBB7</accession>
<evidence type="ECO:0000256" key="2">
    <source>
        <dbReference type="ARBA" id="ARBA00023015"/>
    </source>
</evidence>